<proteinExistence type="inferred from homology"/>
<gene>
    <name evidence="10" type="ORF">B5M06_08855</name>
</gene>
<keyword evidence="2" id="KW-0813">Transport</keyword>
<evidence type="ECO:0000256" key="5">
    <source>
        <dbReference type="ARBA" id="ARBA00022989"/>
    </source>
</evidence>
<dbReference type="GO" id="GO:0005254">
    <property type="term" value="F:chloride channel activity"/>
    <property type="evidence" value="ECO:0007669"/>
    <property type="project" value="InterPro"/>
</dbReference>
<accession>A0A1V0BEI5</accession>
<keyword evidence="6" id="KW-0406">Ion transport</keyword>
<dbReference type="PANTHER" id="PTHR33281">
    <property type="entry name" value="UPF0187 PROTEIN YNEE"/>
    <property type="match status" value="1"/>
</dbReference>
<evidence type="ECO:0000256" key="7">
    <source>
        <dbReference type="ARBA" id="ARBA00023136"/>
    </source>
</evidence>
<evidence type="ECO:0000256" key="6">
    <source>
        <dbReference type="ARBA" id="ARBA00023065"/>
    </source>
</evidence>
<comment type="similarity">
    <text evidence="8">Belongs to the anion channel-forming bestrophin (TC 1.A.46) family.</text>
</comment>
<dbReference type="GeneID" id="83039429"/>
<dbReference type="RefSeq" id="WP_054065100.1">
    <property type="nucleotide sequence ID" value="NZ_CATYED010000021.1"/>
</dbReference>
<dbReference type="KEGG" id="cke:B5M06_08855"/>
<keyword evidence="3" id="KW-1003">Cell membrane</keyword>
<dbReference type="AlphaFoldDB" id="A0A1V0BEI5"/>
<sequence>MIVHERPSGLTLFLILRGSVLQRIRWKLSLNILLAVLVTLAHGYLFDIKITVTTIPFSLIGLPLAIFLGFRNNTAYDRYWEGRKLWGDINIRVRVLARQCLSLIRLDQPLDPNNREGDVRVRVIHRALAHAHALRAQLRHHMDDRAVERWLTRDDWDKVRNLPMDYRGDAIIQANANDLAQCVRDGQIDSISYNKMDETLTFITFAAASCERLRYTPIPFSYTLLLHRTAHLYCFLLPFGLVDVTGFMTPFVVGIVAYTFFGLDALGDELEEPFGTDNNDLPLDAMCRTMERNALHLLGDTDISPPMQPVDSRLT</sequence>
<keyword evidence="7 9" id="KW-0472">Membrane</keyword>
<comment type="subcellular location">
    <subcellularLocation>
        <location evidence="1">Cell membrane</location>
        <topology evidence="1">Multi-pass membrane protein</topology>
    </subcellularLocation>
</comment>
<organism evidence="10 11">
    <name type="scientific">Comamonas kerstersii</name>
    <dbReference type="NCBI Taxonomy" id="225992"/>
    <lineage>
        <taxon>Bacteria</taxon>
        <taxon>Pseudomonadati</taxon>
        <taxon>Pseudomonadota</taxon>
        <taxon>Betaproteobacteria</taxon>
        <taxon>Burkholderiales</taxon>
        <taxon>Comamonadaceae</taxon>
        <taxon>Comamonas</taxon>
    </lineage>
</organism>
<dbReference type="Proteomes" id="UP000242792">
    <property type="component" value="Chromosome"/>
</dbReference>
<reference evidence="10 11" key="1">
    <citation type="submission" date="2017-03" db="EMBL/GenBank/DDBJ databases">
        <title>Rapid Whole Genome Sequencing of Comamonas kerstersii Causing Continuous ambulatory Peritoneal Dialysis-Associated Peritonitis.</title>
        <authorList>
            <person name="Zheng B."/>
        </authorList>
    </citation>
    <scope>NUCLEOTIDE SEQUENCE [LARGE SCALE GENOMIC DNA]</scope>
    <source>
        <strain evidence="10 11">8943</strain>
    </source>
</reference>
<keyword evidence="5 9" id="KW-1133">Transmembrane helix</keyword>
<feature type="transmembrane region" description="Helical" evidence="9">
    <location>
        <begin position="28"/>
        <end position="46"/>
    </location>
</feature>
<evidence type="ECO:0000256" key="4">
    <source>
        <dbReference type="ARBA" id="ARBA00022692"/>
    </source>
</evidence>
<keyword evidence="4 9" id="KW-0812">Transmembrane</keyword>
<protein>
    <submittedName>
        <fullName evidence="10">Bestrophin</fullName>
    </submittedName>
</protein>
<dbReference type="PANTHER" id="PTHR33281:SF19">
    <property type="entry name" value="VOLTAGE-DEPENDENT ANION CHANNEL-FORMING PROTEIN YNEE"/>
    <property type="match status" value="1"/>
</dbReference>
<evidence type="ECO:0000256" key="3">
    <source>
        <dbReference type="ARBA" id="ARBA00022475"/>
    </source>
</evidence>
<dbReference type="Pfam" id="PF25539">
    <property type="entry name" value="Bestrophin_2"/>
    <property type="match status" value="1"/>
</dbReference>
<dbReference type="EMBL" id="CP020121">
    <property type="protein sequence ID" value="AQZ98346.1"/>
    <property type="molecule type" value="Genomic_DNA"/>
</dbReference>
<evidence type="ECO:0000256" key="8">
    <source>
        <dbReference type="ARBA" id="ARBA00034708"/>
    </source>
</evidence>
<feature type="transmembrane region" description="Helical" evidence="9">
    <location>
        <begin position="52"/>
        <end position="70"/>
    </location>
</feature>
<evidence type="ECO:0000313" key="10">
    <source>
        <dbReference type="EMBL" id="AQZ98346.1"/>
    </source>
</evidence>
<evidence type="ECO:0000313" key="11">
    <source>
        <dbReference type="Proteomes" id="UP000242792"/>
    </source>
</evidence>
<evidence type="ECO:0000256" key="9">
    <source>
        <dbReference type="SAM" id="Phobius"/>
    </source>
</evidence>
<dbReference type="OrthoDB" id="445589at2"/>
<evidence type="ECO:0000256" key="2">
    <source>
        <dbReference type="ARBA" id="ARBA00022448"/>
    </source>
</evidence>
<evidence type="ECO:0000256" key="1">
    <source>
        <dbReference type="ARBA" id="ARBA00004651"/>
    </source>
</evidence>
<dbReference type="GO" id="GO:0005886">
    <property type="term" value="C:plasma membrane"/>
    <property type="evidence" value="ECO:0007669"/>
    <property type="project" value="UniProtKB-SubCell"/>
</dbReference>
<name>A0A1V0BEI5_9BURK</name>
<dbReference type="InterPro" id="IPR044669">
    <property type="entry name" value="YneE/VCCN1/2-like"/>
</dbReference>
<feature type="transmembrane region" description="Helical" evidence="9">
    <location>
        <begin position="232"/>
        <end position="261"/>
    </location>
</feature>